<proteinExistence type="predicted"/>
<comment type="caution">
    <text evidence="1">The sequence shown here is derived from an EMBL/GenBank/DDBJ whole genome shotgun (WGS) entry which is preliminary data.</text>
</comment>
<gene>
    <name evidence="1" type="ORF">SFB21_1449</name>
</gene>
<evidence type="ECO:0000313" key="1">
    <source>
        <dbReference type="EMBL" id="CAB1214131.1"/>
    </source>
</evidence>
<sequence>MQKKKAAELLHLNEKQDLTYSTVRLFDIVNQADSSRLNNFEGISIEMKP</sequence>
<organism evidence="1 2">
    <name type="scientific">Acinetobacter bouvetii</name>
    <dbReference type="NCBI Taxonomy" id="202951"/>
    <lineage>
        <taxon>Bacteria</taxon>
        <taxon>Pseudomonadati</taxon>
        <taxon>Pseudomonadota</taxon>
        <taxon>Gammaproteobacteria</taxon>
        <taxon>Moraxellales</taxon>
        <taxon>Moraxellaceae</taxon>
        <taxon>Acinetobacter</taxon>
    </lineage>
</organism>
<dbReference type="RefSeq" id="WP_174559369.1">
    <property type="nucleotide sequence ID" value="NZ_CADDTS010000025.1"/>
</dbReference>
<evidence type="ECO:0000313" key="2">
    <source>
        <dbReference type="Proteomes" id="UP000489961"/>
    </source>
</evidence>
<reference evidence="1 2" key="1">
    <citation type="submission" date="2020-02" db="EMBL/GenBank/DDBJ databases">
        <authorList>
            <person name="Chaudhuri R."/>
        </authorList>
    </citation>
    <scope>NUCLEOTIDE SEQUENCE [LARGE SCALE GENOMIC DNA]</scope>
    <source>
        <strain evidence="1">SFB21</strain>
    </source>
</reference>
<dbReference type="EMBL" id="CADDTS010000025">
    <property type="protein sequence ID" value="CAB1214131.1"/>
    <property type="molecule type" value="Genomic_DNA"/>
</dbReference>
<dbReference type="Proteomes" id="UP000489961">
    <property type="component" value="Unassembled WGS sequence"/>
</dbReference>
<protein>
    <submittedName>
        <fullName evidence="1">Uncharacterized protein</fullName>
    </submittedName>
</protein>
<accession>A0A811G987</accession>
<name>A0A811G987_9GAMM</name>
<dbReference type="AlphaFoldDB" id="A0A811G987"/>